<proteinExistence type="predicted"/>
<evidence type="ECO:0000313" key="1">
    <source>
        <dbReference type="EMBL" id="GFH48955.1"/>
    </source>
</evidence>
<gene>
    <name evidence="1" type="ORF">CTEN210_05431</name>
</gene>
<sequence length="387" mass="42282">MKVVQDPVKLKDLQEAVFQNQDFKKYLKSTKDTVQSITDRISKLELANANRSTAPATATSLFDSFHVGVAAPPPAAAPNGDTLAKLAQKVADLERAKNGNSSRGEITVVFKDQVFTSPRDVRSAFRMSPTSTSLVRPSMVYDAYILFDLVADRVFGYPDERKFSPDKAHRLNRSVKDLLHIQSSTLSGLPNFFDGSKSSKIFMDGSIKGSKASVFSNIKSHDIWGPMGTPNNCVRVAAERALDSIKLEYLNNPREGLDASVTVLLDAMLQVFSSEFHVARAVSSSADHMNCDGTNVNVIWTALRTISIQEDFLRVGFENHSGLSSAYSRFMLTHMPNIAVTKLQTEMESTVKKVKAAEEKLTKVEGLANSAISKAAAAGGGKKKKEI</sequence>
<comment type="caution">
    <text evidence="1">The sequence shown here is derived from an EMBL/GenBank/DDBJ whole genome shotgun (WGS) entry which is preliminary data.</text>
</comment>
<evidence type="ECO:0000313" key="2">
    <source>
        <dbReference type="Proteomes" id="UP001054902"/>
    </source>
</evidence>
<accession>A0AAD3CPS0</accession>
<protein>
    <submittedName>
        <fullName evidence="1">Uncharacterized protein</fullName>
    </submittedName>
</protein>
<dbReference type="EMBL" id="BLLK01000029">
    <property type="protein sequence ID" value="GFH48955.1"/>
    <property type="molecule type" value="Genomic_DNA"/>
</dbReference>
<dbReference type="AlphaFoldDB" id="A0AAD3CPS0"/>
<dbReference type="Proteomes" id="UP001054902">
    <property type="component" value="Unassembled WGS sequence"/>
</dbReference>
<name>A0AAD3CPS0_9STRA</name>
<reference evidence="1 2" key="1">
    <citation type="journal article" date="2021" name="Sci. Rep.">
        <title>The genome of the diatom Chaetoceros tenuissimus carries an ancient integrated fragment of an extant virus.</title>
        <authorList>
            <person name="Hongo Y."/>
            <person name="Kimura K."/>
            <person name="Takaki Y."/>
            <person name="Yoshida Y."/>
            <person name="Baba S."/>
            <person name="Kobayashi G."/>
            <person name="Nagasaki K."/>
            <person name="Hano T."/>
            <person name="Tomaru Y."/>
        </authorList>
    </citation>
    <scope>NUCLEOTIDE SEQUENCE [LARGE SCALE GENOMIC DNA]</scope>
    <source>
        <strain evidence="1 2">NIES-3715</strain>
    </source>
</reference>
<organism evidence="1 2">
    <name type="scientific">Chaetoceros tenuissimus</name>
    <dbReference type="NCBI Taxonomy" id="426638"/>
    <lineage>
        <taxon>Eukaryota</taxon>
        <taxon>Sar</taxon>
        <taxon>Stramenopiles</taxon>
        <taxon>Ochrophyta</taxon>
        <taxon>Bacillariophyta</taxon>
        <taxon>Coscinodiscophyceae</taxon>
        <taxon>Chaetocerotophycidae</taxon>
        <taxon>Chaetocerotales</taxon>
        <taxon>Chaetocerotaceae</taxon>
        <taxon>Chaetoceros</taxon>
    </lineage>
</organism>
<keyword evidence="2" id="KW-1185">Reference proteome</keyword>